<sequence length="205" mass="24044">MLTCVDQDVGGGSVSNETKINLARISLRWMIRECFRRESGILFQVEGLREIGMDPASLYPVVIPRPAPLNPNAADLRIQRRNKPPPIIMTGEDESDDYDFVNQMTEEEHELYDALAPKYDQLKLVKSWWLFEIIPIRHRYQRNEDDKWVSKVRWNFAKGRVIPRMNTDGVKVHRSVKIRMDTVYENGKKYRPKAKLNLDKVTWVD</sequence>
<evidence type="ECO:0000313" key="1">
    <source>
        <dbReference type="EMBL" id="EAU86368.1"/>
    </source>
</evidence>
<dbReference type="EMBL" id="AACS02000008">
    <property type="protein sequence ID" value="EAU86368.1"/>
    <property type="molecule type" value="Genomic_DNA"/>
</dbReference>
<protein>
    <submittedName>
        <fullName evidence="1">Uncharacterized protein</fullName>
    </submittedName>
</protein>
<organism evidence="1 2">
    <name type="scientific">Coprinopsis cinerea (strain Okayama-7 / 130 / ATCC MYA-4618 / FGSC 9003)</name>
    <name type="common">Inky cap fungus</name>
    <name type="synonym">Hormographiella aspergillata</name>
    <dbReference type="NCBI Taxonomy" id="240176"/>
    <lineage>
        <taxon>Eukaryota</taxon>
        <taxon>Fungi</taxon>
        <taxon>Dikarya</taxon>
        <taxon>Basidiomycota</taxon>
        <taxon>Agaricomycotina</taxon>
        <taxon>Agaricomycetes</taxon>
        <taxon>Agaricomycetidae</taxon>
        <taxon>Agaricales</taxon>
        <taxon>Agaricineae</taxon>
        <taxon>Psathyrellaceae</taxon>
        <taxon>Coprinopsis</taxon>
    </lineage>
</organism>
<keyword evidence="2" id="KW-1185">Reference proteome</keyword>
<dbReference type="OrthoDB" id="3162439at2759"/>
<dbReference type="Proteomes" id="UP000001861">
    <property type="component" value="Unassembled WGS sequence"/>
</dbReference>
<evidence type="ECO:0000313" key="2">
    <source>
        <dbReference type="Proteomes" id="UP000001861"/>
    </source>
</evidence>
<name>A8NPT9_COPC7</name>
<dbReference type="RefSeq" id="XP_001835400.1">
    <property type="nucleotide sequence ID" value="XM_001835348.1"/>
</dbReference>
<comment type="caution">
    <text evidence="1">The sequence shown here is derived from an EMBL/GenBank/DDBJ whole genome shotgun (WGS) entry which is preliminary data.</text>
</comment>
<dbReference type="InParanoid" id="A8NPT9"/>
<reference evidence="1 2" key="1">
    <citation type="journal article" date="2010" name="Proc. Natl. Acad. Sci. U.S.A.">
        <title>Insights into evolution of multicellular fungi from the assembled chromosomes of the mushroom Coprinopsis cinerea (Coprinus cinereus).</title>
        <authorList>
            <person name="Stajich J.E."/>
            <person name="Wilke S.K."/>
            <person name="Ahren D."/>
            <person name="Au C.H."/>
            <person name="Birren B.W."/>
            <person name="Borodovsky M."/>
            <person name="Burns C."/>
            <person name="Canback B."/>
            <person name="Casselton L.A."/>
            <person name="Cheng C.K."/>
            <person name="Deng J."/>
            <person name="Dietrich F.S."/>
            <person name="Fargo D.C."/>
            <person name="Farman M.L."/>
            <person name="Gathman A.C."/>
            <person name="Goldberg J."/>
            <person name="Guigo R."/>
            <person name="Hoegger P.J."/>
            <person name="Hooker J.B."/>
            <person name="Huggins A."/>
            <person name="James T.Y."/>
            <person name="Kamada T."/>
            <person name="Kilaru S."/>
            <person name="Kodira C."/>
            <person name="Kues U."/>
            <person name="Kupfer D."/>
            <person name="Kwan H.S."/>
            <person name="Lomsadze A."/>
            <person name="Li W."/>
            <person name="Lilly W.W."/>
            <person name="Ma L.J."/>
            <person name="Mackey A.J."/>
            <person name="Manning G."/>
            <person name="Martin F."/>
            <person name="Muraguchi H."/>
            <person name="Natvig D.O."/>
            <person name="Palmerini H."/>
            <person name="Ramesh M.A."/>
            <person name="Rehmeyer C.J."/>
            <person name="Roe B.A."/>
            <person name="Shenoy N."/>
            <person name="Stanke M."/>
            <person name="Ter-Hovhannisyan V."/>
            <person name="Tunlid A."/>
            <person name="Velagapudi R."/>
            <person name="Vision T.J."/>
            <person name="Zeng Q."/>
            <person name="Zolan M.E."/>
            <person name="Pukkila P.J."/>
        </authorList>
    </citation>
    <scope>NUCLEOTIDE SEQUENCE [LARGE SCALE GENOMIC DNA]</scope>
    <source>
        <strain evidence="2">Okayama-7 / 130 / ATCC MYA-4618 / FGSC 9003</strain>
    </source>
</reference>
<dbReference type="KEGG" id="cci:CC1G_05362"/>
<dbReference type="VEuPathDB" id="FungiDB:CC1G_05362"/>
<dbReference type="eggNOG" id="ENOG502QPR9">
    <property type="taxonomic scope" value="Eukaryota"/>
</dbReference>
<accession>A8NPT9</accession>
<proteinExistence type="predicted"/>
<dbReference type="GeneID" id="6011932"/>
<gene>
    <name evidence="1" type="ORF">CC1G_05362</name>
</gene>
<dbReference type="AlphaFoldDB" id="A8NPT9"/>